<gene>
    <name evidence="1" type="ORF">BDN72DRAFT_733635</name>
</gene>
<evidence type="ECO:0000313" key="1">
    <source>
        <dbReference type="EMBL" id="TFK59150.1"/>
    </source>
</evidence>
<organism evidence="1 2">
    <name type="scientific">Pluteus cervinus</name>
    <dbReference type="NCBI Taxonomy" id="181527"/>
    <lineage>
        <taxon>Eukaryota</taxon>
        <taxon>Fungi</taxon>
        <taxon>Dikarya</taxon>
        <taxon>Basidiomycota</taxon>
        <taxon>Agaricomycotina</taxon>
        <taxon>Agaricomycetes</taxon>
        <taxon>Agaricomycetidae</taxon>
        <taxon>Agaricales</taxon>
        <taxon>Pluteineae</taxon>
        <taxon>Pluteaceae</taxon>
        <taxon>Pluteus</taxon>
    </lineage>
</organism>
<keyword evidence="2" id="KW-1185">Reference proteome</keyword>
<proteinExistence type="predicted"/>
<reference evidence="1 2" key="1">
    <citation type="journal article" date="2019" name="Nat. Ecol. Evol.">
        <title>Megaphylogeny resolves global patterns of mushroom evolution.</title>
        <authorList>
            <person name="Varga T."/>
            <person name="Krizsan K."/>
            <person name="Foldi C."/>
            <person name="Dima B."/>
            <person name="Sanchez-Garcia M."/>
            <person name="Sanchez-Ramirez S."/>
            <person name="Szollosi G.J."/>
            <person name="Szarkandi J.G."/>
            <person name="Papp V."/>
            <person name="Albert L."/>
            <person name="Andreopoulos W."/>
            <person name="Angelini C."/>
            <person name="Antonin V."/>
            <person name="Barry K.W."/>
            <person name="Bougher N.L."/>
            <person name="Buchanan P."/>
            <person name="Buyck B."/>
            <person name="Bense V."/>
            <person name="Catcheside P."/>
            <person name="Chovatia M."/>
            <person name="Cooper J."/>
            <person name="Damon W."/>
            <person name="Desjardin D."/>
            <person name="Finy P."/>
            <person name="Geml J."/>
            <person name="Haridas S."/>
            <person name="Hughes K."/>
            <person name="Justo A."/>
            <person name="Karasinski D."/>
            <person name="Kautmanova I."/>
            <person name="Kiss B."/>
            <person name="Kocsube S."/>
            <person name="Kotiranta H."/>
            <person name="LaButti K.M."/>
            <person name="Lechner B.E."/>
            <person name="Liimatainen K."/>
            <person name="Lipzen A."/>
            <person name="Lukacs Z."/>
            <person name="Mihaltcheva S."/>
            <person name="Morgado L.N."/>
            <person name="Niskanen T."/>
            <person name="Noordeloos M.E."/>
            <person name="Ohm R.A."/>
            <person name="Ortiz-Santana B."/>
            <person name="Ovrebo C."/>
            <person name="Racz N."/>
            <person name="Riley R."/>
            <person name="Savchenko A."/>
            <person name="Shiryaev A."/>
            <person name="Soop K."/>
            <person name="Spirin V."/>
            <person name="Szebenyi C."/>
            <person name="Tomsovsky M."/>
            <person name="Tulloss R.E."/>
            <person name="Uehling J."/>
            <person name="Grigoriev I.V."/>
            <person name="Vagvolgyi C."/>
            <person name="Papp T."/>
            <person name="Martin F.M."/>
            <person name="Miettinen O."/>
            <person name="Hibbett D.S."/>
            <person name="Nagy L.G."/>
        </authorList>
    </citation>
    <scope>NUCLEOTIDE SEQUENCE [LARGE SCALE GENOMIC DNA]</scope>
    <source>
        <strain evidence="1 2">NL-1719</strain>
    </source>
</reference>
<sequence length="155" mass="17359">MEEVLAILFTGPAKPTEKDFARAALLVRRNNVIRALKWLKLNHKDYADIEISLSNMNQYSETAPPVSVEYKHAETNKIPETQDLTNMDKEDGVTAGDCPFMVHGLTGEEMVKHTPEALKSIALKHMNGLGGMLAVGHKVTPESLYHNPQLYPRMF</sequence>
<dbReference type="EMBL" id="ML209065">
    <property type="protein sequence ID" value="TFK59150.1"/>
    <property type="molecule type" value="Genomic_DNA"/>
</dbReference>
<evidence type="ECO:0000313" key="2">
    <source>
        <dbReference type="Proteomes" id="UP000308600"/>
    </source>
</evidence>
<protein>
    <submittedName>
        <fullName evidence="1">Uncharacterized protein</fullName>
    </submittedName>
</protein>
<feature type="non-terminal residue" evidence="1">
    <location>
        <position position="155"/>
    </location>
</feature>
<dbReference type="Proteomes" id="UP000308600">
    <property type="component" value="Unassembled WGS sequence"/>
</dbReference>
<name>A0ACD3A149_9AGAR</name>
<accession>A0ACD3A149</accession>